<dbReference type="PANTHER" id="PTHR30548:SF2">
    <property type="entry name" value="2-HYDROXYACYL-COA DEHYDRATASE,D-COMPONENT"/>
    <property type="match status" value="1"/>
</dbReference>
<organism evidence="4 5">
    <name type="scientific">Candidatus Eubacterium avistercoris</name>
    <dbReference type="NCBI Taxonomy" id="2838567"/>
    <lineage>
        <taxon>Bacteria</taxon>
        <taxon>Bacillati</taxon>
        <taxon>Bacillota</taxon>
        <taxon>Clostridia</taxon>
        <taxon>Eubacteriales</taxon>
        <taxon>Eubacteriaceae</taxon>
        <taxon>Eubacterium</taxon>
    </lineage>
</organism>
<comment type="cofactor">
    <cofactor evidence="1">
        <name>[4Fe-4S] cluster</name>
        <dbReference type="ChEBI" id="CHEBI:49883"/>
    </cofactor>
</comment>
<dbReference type="EMBL" id="DXCH01000211">
    <property type="protein sequence ID" value="HIZ07789.1"/>
    <property type="molecule type" value="Genomic_DNA"/>
</dbReference>
<evidence type="ECO:0000256" key="2">
    <source>
        <dbReference type="ARBA" id="ARBA00005806"/>
    </source>
</evidence>
<evidence type="ECO:0000313" key="4">
    <source>
        <dbReference type="EMBL" id="HIZ07789.1"/>
    </source>
</evidence>
<keyword evidence="3" id="KW-0411">Iron-sulfur</keyword>
<proteinExistence type="inferred from homology"/>
<dbReference type="GO" id="GO:0051536">
    <property type="term" value="F:iron-sulfur cluster binding"/>
    <property type="evidence" value="ECO:0007669"/>
    <property type="project" value="UniProtKB-KW"/>
</dbReference>
<sequence>MQAAKTYGNIIKKIAPEHNRAALSMIKGGLFLEKFRTGHLMDKQIPKALRYLNHYAIGNVLEALKHPEKTAWVNLFTPVEILQCFDLYCLSAEAMSSYLSGFYMEDALIDHAESEGIAPTLCSYHKTFIGAADSGIIPKAAFAATTSMVCDANVNTFRHLAHKHRIPCYMLDIPDSYSPEGEMYVVEQLHEMISMLEDLFHQPFDLQRLSETLERENQSKQYFVNFLDASVGKDYPSTLTLQMFMLFATHLNIGTPEILFFFRSMYEEIQSAPAFHGKKIFWVHLNPYYQETLQRYFNLGKDYQLITTEMNLDYMDTLDVSRPLHALSKKMICNLYNGSFERKAELAANLAKRFHADGVINFCHWGCKQSSGGAMLLKETLRDQNIPFLTLDGDGMDRRNSHDGQIKTRLEAFLELLNQ</sequence>
<comment type="similarity">
    <text evidence="2">Belongs to the FldB/FldC dehydratase alpha/beta subunit family.</text>
</comment>
<accession>A0A9D2D3F8</accession>
<evidence type="ECO:0000256" key="3">
    <source>
        <dbReference type="ARBA" id="ARBA00023014"/>
    </source>
</evidence>
<evidence type="ECO:0000313" key="5">
    <source>
        <dbReference type="Proteomes" id="UP000824024"/>
    </source>
</evidence>
<reference evidence="4" key="1">
    <citation type="journal article" date="2021" name="PeerJ">
        <title>Extensive microbial diversity within the chicken gut microbiome revealed by metagenomics and culture.</title>
        <authorList>
            <person name="Gilroy R."/>
            <person name="Ravi A."/>
            <person name="Getino M."/>
            <person name="Pursley I."/>
            <person name="Horton D.L."/>
            <person name="Alikhan N.F."/>
            <person name="Baker D."/>
            <person name="Gharbi K."/>
            <person name="Hall N."/>
            <person name="Watson M."/>
            <person name="Adriaenssens E.M."/>
            <person name="Foster-Nyarko E."/>
            <person name="Jarju S."/>
            <person name="Secka A."/>
            <person name="Antonio M."/>
            <person name="Oren A."/>
            <person name="Chaudhuri R.R."/>
            <person name="La Ragione R."/>
            <person name="Hildebrand F."/>
            <person name="Pallen M.J."/>
        </authorList>
    </citation>
    <scope>NUCLEOTIDE SEQUENCE</scope>
    <source>
        <strain evidence="4">CHK192-9172</strain>
    </source>
</reference>
<comment type="caution">
    <text evidence="4">The sequence shown here is derived from an EMBL/GenBank/DDBJ whole genome shotgun (WGS) entry which is preliminary data.</text>
</comment>
<dbReference type="Gene3D" id="3.40.50.11900">
    <property type="match status" value="1"/>
</dbReference>
<dbReference type="Gene3D" id="3.40.50.11890">
    <property type="match status" value="1"/>
</dbReference>
<keyword evidence="3" id="KW-0408">Iron</keyword>
<protein>
    <submittedName>
        <fullName evidence="4">2-hydroxyacyl-CoA dehydratase family protein</fullName>
    </submittedName>
</protein>
<gene>
    <name evidence="4" type="ORF">IAA08_07640</name>
</gene>
<dbReference type="Pfam" id="PF06050">
    <property type="entry name" value="HGD-D"/>
    <property type="match status" value="1"/>
</dbReference>
<dbReference type="PANTHER" id="PTHR30548">
    <property type="entry name" value="2-HYDROXYGLUTARYL-COA DEHYDRATASE, D-COMPONENT-RELATED"/>
    <property type="match status" value="1"/>
</dbReference>
<evidence type="ECO:0000256" key="1">
    <source>
        <dbReference type="ARBA" id="ARBA00001966"/>
    </source>
</evidence>
<dbReference type="AlphaFoldDB" id="A0A9D2D3F8"/>
<name>A0A9D2D3F8_9FIRM</name>
<reference evidence="4" key="2">
    <citation type="submission" date="2021-04" db="EMBL/GenBank/DDBJ databases">
        <authorList>
            <person name="Gilroy R."/>
        </authorList>
    </citation>
    <scope>NUCLEOTIDE SEQUENCE</scope>
    <source>
        <strain evidence="4">CHK192-9172</strain>
    </source>
</reference>
<dbReference type="Proteomes" id="UP000824024">
    <property type="component" value="Unassembled WGS sequence"/>
</dbReference>
<dbReference type="GO" id="GO:0016836">
    <property type="term" value="F:hydro-lyase activity"/>
    <property type="evidence" value="ECO:0007669"/>
    <property type="project" value="UniProtKB-ARBA"/>
</dbReference>
<dbReference type="InterPro" id="IPR010327">
    <property type="entry name" value="FldB/FldC_alpha/beta"/>
</dbReference>
<keyword evidence="3" id="KW-0479">Metal-binding</keyword>